<evidence type="ECO:0000313" key="2">
    <source>
        <dbReference type="EMBL" id="RGD76517.1"/>
    </source>
</evidence>
<reference evidence="1" key="2">
    <citation type="submission" date="2023-01" db="EMBL/GenBank/DDBJ databases">
        <title>Human gut microbiome strain richness.</title>
        <authorList>
            <person name="Chen-Liaw A."/>
        </authorList>
    </citation>
    <scope>NUCLEOTIDE SEQUENCE</scope>
    <source>
        <strain evidence="1">1001217st2_G6_1001217B_191108</strain>
    </source>
</reference>
<dbReference type="AlphaFoldDB" id="A0A3E3E5B5"/>
<evidence type="ECO:0000313" key="1">
    <source>
        <dbReference type="EMBL" id="MDB7085254.1"/>
    </source>
</evidence>
<dbReference type="Proteomes" id="UP001211987">
    <property type="component" value="Unassembled WGS sequence"/>
</dbReference>
<protein>
    <submittedName>
        <fullName evidence="2">WHG domain-containing protein</fullName>
    </submittedName>
</protein>
<gene>
    <name evidence="2" type="ORF">DXB93_18715</name>
    <name evidence="1" type="ORF">PM738_15720</name>
</gene>
<sequence>MPPKTRITKELIIEKSFEITKSEGIENLNARYLAKQLNCSTMPIFKVFNDMNELKFELKKKIDAYYNDFILAHLDKNNYLYTMSFAYIDFAIKEKNLFGALFVNEFIKTRSIEEVVHSAWNRETIEYSAQQFGITIKESEILYRDIRFYTHGIATQIYGGNMALKEEEIQTLLKNAINKFLK</sequence>
<dbReference type="GeneID" id="64196441"/>
<dbReference type="RefSeq" id="WP_003534579.1">
    <property type="nucleotide sequence ID" value="NZ_AP031443.1"/>
</dbReference>
<reference evidence="2 3" key="1">
    <citation type="submission" date="2018-08" db="EMBL/GenBank/DDBJ databases">
        <title>A genome reference for cultivated species of the human gut microbiota.</title>
        <authorList>
            <person name="Zou Y."/>
            <person name="Xue W."/>
            <person name="Luo G."/>
        </authorList>
    </citation>
    <scope>NUCLEOTIDE SEQUENCE [LARGE SCALE GENOMIC DNA]</scope>
    <source>
        <strain evidence="2 3">OM06-4</strain>
    </source>
</reference>
<dbReference type="EMBL" id="JAQLKE010000035">
    <property type="protein sequence ID" value="MDB7085254.1"/>
    <property type="molecule type" value="Genomic_DNA"/>
</dbReference>
<evidence type="ECO:0000313" key="3">
    <source>
        <dbReference type="Proteomes" id="UP000261032"/>
    </source>
</evidence>
<dbReference type="Gene3D" id="1.10.10.60">
    <property type="entry name" value="Homeodomain-like"/>
    <property type="match status" value="1"/>
</dbReference>
<dbReference type="Proteomes" id="UP000261032">
    <property type="component" value="Unassembled WGS sequence"/>
</dbReference>
<name>A0A3E3E5B5_9FIRM</name>
<accession>A0A3E3E5B5</accession>
<organism evidence="2 3">
    <name type="scientific">Thomasclavelia ramosa</name>
    <dbReference type="NCBI Taxonomy" id="1547"/>
    <lineage>
        <taxon>Bacteria</taxon>
        <taxon>Bacillati</taxon>
        <taxon>Bacillota</taxon>
        <taxon>Erysipelotrichia</taxon>
        <taxon>Erysipelotrichales</taxon>
        <taxon>Coprobacillaceae</taxon>
        <taxon>Thomasclavelia</taxon>
    </lineage>
</organism>
<dbReference type="Gene3D" id="1.10.357.10">
    <property type="entry name" value="Tetracycline Repressor, domain 2"/>
    <property type="match status" value="1"/>
</dbReference>
<proteinExistence type="predicted"/>
<comment type="caution">
    <text evidence="2">The sequence shown here is derived from an EMBL/GenBank/DDBJ whole genome shotgun (WGS) entry which is preliminary data.</text>
</comment>
<dbReference type="SUPFAM" id="SSF46689">
    <property type="entry name" value="Homeodomain-like"/>
    <property type="match status" value="1"/>
</dbReference>
<dbReference type="EMBL" id="QUSL01000070">
    <property type="protein sequence ID" value="RGD76517.1"/>
    <property type="molecule type" value="Genomic_DNA"/>
</dbReference>
<dbReference type="InterPro" id="IPR009057">
    <property type="entry name" value="Homeodomain-like_sf"/>
</dbReference>